<keyword evidence="15" id="KW-1185">Reference proteome</keyword>
<dbReference type="Gene3D" id="1.10.20.140">
    <property type="match status" value="1"/>
</dbReference>
<dbReference type="PANTHER" id="PTHR11088">
    <property type="entry name" value="TRNA DIMETHYLALLYLTRANSFERASE"/>
    <property type="match status" value="1"/>
</dbReference>
<evidence type="ECO:0000256" key="3">
    <source>
        <dbReference type="ARBA" id="ARBA00005842"/>
    </source>
</evidence>
<dbReference type="HAMAP" id="MF_00185">
    <property type="entry name" value="IPP_trans"/>
    <property type="match status" value="1"/>
</dbReference>
<comment type="similarity">
    <text evidence="3 10 13">Belongs to the IPP transferase family.</text>
</comment>
<name>D6XU47_BACIE</name>
<dbReference type="RefSeq" id="WP_013172755.1">
    <property type="nucleotide sequence ID" value="NC_014219.1"/>
</dbReference>
<organism evidence="14 15">
    <name type="scientific">Bacillus selenitireducens (strain ATCC 700615 / DSM 15326 / MLS10)</name>
    <dbReference type="NCBI Taxonomy" id="439292"/>
    <lineage>
        <taxon>Bacteria</taxon>
        <taxon>Bacillati</taxon>
        <taxon>Bacillota</taxon>
        <taxon>Bacilli</taxon>
        <taxon>Bacillales</taxon>
        <taxon>Bacillaceae</taxon>
        <taxon>Salisediminibacterium</taxon>
    </lineage>
</organism>
<comment type="catalytic activity">
    <reaction evidence="9 10 11">
        <text>adenosine(37) in tRNA + dimethylallyl diphosphate = N(6)-dimethylallyladenosine(37) in tRNA + diphosphate</text>
        <dbReference type="Rhea" id="RHEA:26482"/>
        <dbReference type="Rhea" id="RHEA-COMP:10162"/>
        <dbReference type="Rhea" id="RHEA-COMP:10375"/>
        <dbReference type="ChEBI" id="CHEBI:33019"/>
        <dbReference type="ChEBI" id="CHEBI:57623"/>
        <dbReference type="ChEBI" id="CHEBI:74411"/>
        <dbReference type="ChEBI" id="CHEBI:74415"/>
        <dbReference type="EC" id="2.5.1.75"/>
    </reaction>
</comment>
<evidence type="ECO:0000256" key="8">
    <source>
        <dbReference type="ARBA" id="ARBA00022842"/>
    </source>
</evidence>
<comment type="caution">
    <text evidence="10">Lacks conserved residue(s) required for the propagation of feature annotation.</text>
</comment>
<gene>
    <name evidence="10" type="primary">miaA</name>
    <name evidence="14" type="ordered locus">Bsel_1827</name>
</gene>
<dbReference type="SUPFAM" id="SSF52540">
    <property type="entry name" value="P-loop containing nucleoside triphosphate hydrolases"/>
    <property type="match status" value="2"/>
</dbReference>
<dbReference type="EC" id="2.5.1.75" evidence="10"/>
<dbReference type="AlphaFoldDB" id="D6XU47"/>
<evidence type="ECO:0000256" key="4">
    <source>
        <dbReference type="ARBA" id="ARBA00022679"/>
    </source>
</evidence>
<dbReference type="GO" id="GO:0006400">
    <property type="term" value="P:tRNA modification"/>
    <property type="evidence" value="ECO:0007669"/>
    <property type="project" value="TreeGrafter"/>
</dbReference>
<keyword evidence="7 10" id="KW-0067">ATP-binding</keyword>
<dbReference type="GO" id="GO:0052381">
    <property type="term" value="F:tRNA dimethylallyltransferase activity"/>
    <property type="evidence" value="ECO:0007669"/>
    <property type="project" value="UniProtKB-UniRule"/>
</dbReference>
<protein>
    <recommendedName>
        <fullName evidence="10">tRNA dimethylallyltransferase</fullName>
        <ecNumber evidence="10">2.5.1.75</ecNumber>
    </recommendedName>
    <alternativeName>
        <fullName evidence="10">Dimethylallyl diphosphate:tRNA dimethylallyltransferase</fullName>
        <shortName evidence="10">DMAPP:tRNA dimethylallyltransferase</shortName>
        <shortName evidence="10">DMATase</shortName>
    </alternativeName>
    <alternativeName>
        <fullName evidence="10">Isopentenyl-diphosphate:tRNA isopentenyltransferase</fullName>
        <shortName evidence="10">IPP transferase</shortName>
        <shortName evidence="10">IPPT</shortName>
        <shortName evidence="10">IPTase</shortName>
    </alternativeName>
</protein>
<feature type="site" description="Interaction with substrate tRNA" evidence="10">
    <location>
        <position position="101"/>
    </location>
</feature>
<evidence type="ECO:0000256" key="7">
    <source>
        <dbReference type="ARBA" id="ARBA00022840"/>
    </source>
</evidence>
<evidence type="ECO:0000256" key="1">
    <source>
        <dbReference type="ARBA" id="ARBA00001946"/>
    </source>
</evidence>
<sequence>MKPLVIAIVGPTAVGKTELSLDLAERFQGEIVSGDSMQVYRHMDIGTAKVSVQERARVPHHLIDLFDPDSSFSVRDFQIRAKTAIEDIHYRGNQPLLVGGTGLYVNSVLYDYQFTEAPEDAAYRKSLEALAREKGNKTVHDKLMAISPDQAAAIHPNNLRRVIRQLEVYRLTGTFSGGETEAQEKQSPYTPVIFGLSMERGKLYERINQRVDQMIDEGLIEEVASLLEMGYGETSAMKAIGYKEIIPYIHGDVTKNEAIETLKKNSRRFAKRQFTWFRNKTDVSWFDLSENREKKLHDMISIVQEYQESIANQKK</sequence>
<dbReference type="eggNOG" id="COG0324">
    <property type="taxonomic scope" value="Bacteria"/>
</dbReference>
<feature type="binding site" evidence="10">
    <location>
        <begin position="10"/>
        <end position="17"/>
    </location>
    <ligand>
        <name>ATP</name>
        <dbReference type="ChEBI" id="CHEBI:30616"/>
    </ligand>
</feature>
<evidence type="ECO:0000256" key="9">
    <source>
        <dbReference type="ARBA" id="ARBA00049563"/>
    </source>
</evidence>
<evidence type="ECO:0000256" key="2">
    <source>
        <dbReference type="ARBA" id="ARBA00003213"/>
    </source>
</evidence>
<comment type="subunit">
    <text evidence="10">Monomer.</text>
</comment>
<dbReference type="OrthoDB" id="9776390at2"/>
<dbReference type="InterPro" id="IPR018022">
    <property type="entry name" value="IPT"/>
</dbReference>
<dbReference type="KEGG" id="bse:Bsel_1827"/>
<evidence type="ECO:0000256" key="6">
    <source>
        <dbReference type="ARBA" id="ARBA00022741"/>
    </source>
</evidence>
<evidence type="ECO:0000313" key="14">
    <source>
        <dbReference type="EMBL" id="ADH99333.1"/>
    </source>
</evidence>
<evidence type="ECO:0000256" key="10">
    <source>
        <dbReference type="HAMAP-Rule" id="MF_00185"/>
    </source>
</evidence>
<evidence type="ECO:0000256" key="13">
    <source>
        <dbReference type="RuleBase" id="RU003785"/>
    </source>
</evidence>
<keyword evidence="6 10" id="KW-0547">Nucleotide-binding</keyword>
<keyword evidence="8 10" id="KW-0460">Magnesium</keyword>
<comment type="function">
    <text evidence="2 10 12">Catalyzes the transfer of a dimethylallyl group onto the adenine at position 37 in tRNAs that read codons beginning with uridine, leading to the formation of N6-(dimethylallyl)adenosine (i(6)A).</text>
</comment>
<dbReference type="Gene3D" id="3.40.50.300">
    <property type="entry name" value="P-loop containing nucleotide triphosphate hydrolases"/>
    <property type="match status" value="1"/>
</dbReference>
<dbReference type="NCBIfam" id="TIGR00174">
    <property type="entry name" value="miaA"/>
    <property type="match status" value="1"/>
</dbReference>
<evidence type="ECO:0000256" key="12">
    <source>
        <dbReference type="RuleBase" id="RU003784"/>
    </source>
</evidence>
<evidence type="ECO:0000256" key="11">
    <source>
        <dbReference type="RuleBase" id="RU003783"/>
    </source>
</evidence>
<dbReference type="HOGENOM" id="CLU_032616_0_1_9"/>
<feature type="binding site" evidence="10">
    <location>
        <begin position="12"/>
        <end position="17"/>
    </location>
    <ligand>
        <name>substrate</name>
    </ligand>
</feature>
<dbReference type="InterPro" id="IPR027417">
    <property type="entry name" value="P-loop_NTPase"/>
</dbReference>
<keyword evidence="5 10" id="KW-0819">tRNA processing</keyword>
<comment type="cofactor">
    <cofactor evidence="1 10">
        <name>Mg(2+)</name>
        <dbReference type="ChEBI" id="CHEBI:18420"/>
    </cofactor>
</comment>
<feature type="site" description="Interaction with substrate tRNA" evidence="10">
    <location>
        <position position="124"/>
    </location>
</feature>
<dbReference type="Pfam" id="PF01715">
    <property type="entry name" value="IPPT"/>
    <property type="match status" value="1"/>
</dbReference>
<feature type="region of interest" description="Interaction with substrate tRNA" evidence="10">
    <location>
        <begin position="35"/>
        <end position="38"/>
    </location>
</feature>
<dbReference type="STRING" id="439292.Bsel_1827"/>
<evidence type="ECO:0000256" key="5">
    <source>
        <dbReference type="ARBA" id="ARBA00022694"/>
    </source>
</evidence>
<dbReference type="Proteomes" id="UP000000271">
    <property type="component" value="Chromosome"/>
</dbReference>
<proteinExistence type="inferred from homology"/>
<accession>D6XU47</accession>
<dbReference type="EMBL" id="CP001791">
    <property type="protein sequence ID" value="ADH99333.1"/>
    <property type="molecule type" value="Genomic_DNA"/>
</dbReference>
<dbReference type="InterPro" id="IPR039657">
    <property type="entry name" value="Dimethylallyltransferase"/>
</dbReference>
<reference evidence="14" key="1">
    <citation type="submission" date="2009-10" db="EMBL/GenBank/DDBJ databases">
        <title>Complete sequence of Bacillus selenitireducens MLS10.</title>
        <authorList>
            <consortium name="US DOE Joint Genome Institute"/>
            <person name="Lucas S."/>
            <person name="Copeland A."/>
            <person name="Lapidus A."/>
            <person name="Glavina del Rio T."/>
            <person name="Dalin E."/>
            <person name="Tice H."/>
            <person name="Bruce D."/>
            <person name="Goodwin L."/>
            <person name="Pitluck S."/>
            <person name="Sims D."/>
            <person name="Brettin T."/>
            <person name="Detter J.C."/>
            <person name="Han C."/>
            <person name="Larimer F."/>
            <person name="Land M."/>
            <person name="Hauser L."/>
            <person name="Kyrpides N."/>
            <person name="Ovchinnikova G."/>
            <person name="Stolz J."/>
        </authorList>
    </citation>
    <scope>NUCLEOTIDE SEQUENCE [LARGE SCALE GENOMIC DNA]</scope>
    <source>
        <strain evidence="14">MLS10</strain>
    </source>
</reference>
<keyword evidence="4 10" id="KW-0808">Transferase</keyword>
<dbReference type="PANTHER" id="PTHR11088:SF60">
    <property type="entry name" value="TRNA DIMETHYLALLYLTRANSFERASE"/>
    <property type="match status" value="1"/>
</dbReference>
<evidence type="ECO:0000313" key="15">
    <source>
        <dbReference type="Proteomes" id="UP000000271"/>
    </source>
</evidence>
<dbReference type="GO" id="GO:0005524">
    <property type="term" value="F:ATP binding"/>
    <property type="evidence" value="ECO:0007669"/>
    <property type="project" value="UniProtKB-UniRule"/>
</dbReference>